<keyword evidence="1" id="KW-1133">Transmembrane helix</keyword>
<evidence type="ECO:0000313" key="2">
    <source>
        <dbReference type="EMBL" id="VDN36481.1"/>
    </source>
</evidence>
<keyword evidence="3" id="KW-1185">Reference proteome</keyword>
<name>A0A3P7P218_DIBLA</name>
<protein>
    <submittedName>
        <fullName evidence="2">Uncharacterized protein</fullName>
    </submittedName>
</protein>
<keyword evidence="1" id="KW-0472">Membrane</keyword>
<dbReference type="EMBL" id="UYRU01088984">
    <property type="protein sequence ID" value="VDN36481.1"/>
    <property type="molecule type" value="Genomic_DNA"/>
</dbReference>
<keyword evidence="1" id="KW-0812">Transmembrane</keyword>
<evidence type="ECO:0000256" key="1">
    <source>
        <dbReference type="SAM" id="Phobius"/>
    </source>
</evidence>
<sequence length="93" mass="10810">MYIVGFILRLMVLSKFGSEPNMSKQMEAYIILTDNITVPSRICMAFSLFVFYIRLMYTFSFHIALGPKLIMIGKMVSEDLPPLFYCCQLKHLE</sequence>
<proteinExistence type="predicted"/>
<organism evidence="2 3">
    <name type="scientific">Dibothriocephalus latus</name>
    <name type="common">Fish tapeworm</name>
    <name type="synonym">Diphyllobothrium latum</name>
    <dbReference type="NCBI Taxonomy" id="60516"/>
    <lineage>
        <taxon>Eukaryota</taxon>
        <taxon>Metazoa</taxon>
        <taxon>Spiralia</taxon>
        <taxon>Lophotrochozoa</taxon>
        <taxon>Platyhelminthes</taxon>
        <taxon>Cestoda</taxon>
        <taxon>Eucestoda</taxon>
        <taxon>Diphyllobothriidea</taxon>
        <taxon>Diphyllobothriidae</taxon>
        <taxon>Dibothriocephalus</taxon>
    </lineage>
</organism>
<accession>A0A3P7P218</accession>
<dbReference type="OrthoDB" id="9994106at2759"/>
<dbReference type="AlphaFoldDB" id="A0A3P7P218"/>
<evidence type="ECO:0000313" key="3">
    <source>
        <dbReference type="Proteomes" id="UP000281553"/>
    </source>
</evidence>
<reference evidence="2 3" key="1">
    <citation type="submission" date="2018-11" db="EMBL/GenBank/DDBJ databases">
        <authorList>
            <consortium name="Pathogen Informatics"/>
        </authorList>
    </citation>
    <scope>NUCLEOTIDE SEQUENCE [LARGE SCALE GENOMIC DNA]</scope>
</reference>
<feature type="transmembrane region" description="Helical" evidence="1">
    <location>
        <begin position="42"/>
        <end position="65"/>
    </location>
</feature>
<dbReference type="Proteomes" id="UP000281553">
    <property type="component" value="Unassembled WGS sequence"/>
</dbReference>
<gene>
    <name evidence="2" type="ORF">DILT_LOCUS17042</name>
</gene>